<dbReference type="GO" id="GO:0046872">
    <property type="term" value="F:metal ion binding"/>
    <property type="evidence" value="ECO:0007669"/>
    <property type="project" value="InterPro"/>
</dbReference>
<dbReference type="Gene3D" id="3.60.21.10">
    <property type="match status" value="1"/>
</dbReference>
<dbReference type="PRINTS" id="PR01607">
    <property type="entry name" value="APYRASEFAMLY"/>
</dbReference>
<feature type="domain" description="5'-Nucleotidase C-terminal" evidence="4">
    <location>
        <begin position="346"/>
        <end position="484"/>
    </location>
</feature>
<dbReference type="Pfam" id="PF00149">
    <property type="entry name" value="Metallophos"/>
    <property type="match status" value="1"/>
</dbReference>
<dbReference type="InterPro" id="IPR004843">
    <property type="entry name" value="Calcineurin-like_PHP"/>
</dbReference>
<dbReference type="SUPFAM" id="SSF56300">
    <property type="entry name" value="Metallo-dependent phosphatases"/>
    <property type="match status" value="1"/>
</dbReference>
<dbReference type="GO" id="GO:0030288">
    <property type="term" value="C:outer membrane-bounded periplasmic space"/>
    <property type="evidence" value="ECO:0007669"/>
    <property type="project" value="TreeGrafter"/>
</dbReference>
<evidence type="ECO:0000259" key="4">
    <source>
        <dbReference type="Pfam" id="PF02872"/>
    </source>
</evidence>
<dbReference type="InterPro" id="IPR029052">
    <property type="entry name" value="Metallo-depent_PP-like"/>
</dbReference>
<proteinExistence type="inferred from homology"/>
<comment type="similarity">
    <text evidence="2">Belongs to the 5'-nucleotidase family.</text>
</comment>
<evidence type="ECO:0000256" key="2">
    <source>
        <dbReference type="RuleBase" id="RU362119"/>
    </source>
</evidence>
<dbReference type="GO" id="GO:0009166">
    <property type="term" value="P:nucleotide catabolic process"/>
    <property type="evidence" value="ECO:0007669"/>
    <property type="project" value="InterPro"/>
</dbReference>
<dbReference type="Gene3D" id="3.90.780.10">
    <property type="entry name" value="5'-Nucleotidase, C-terminal domain"/>
    <property type="match status" value="1"/>
</dbReference>
<dbReference type="InterPro" id="IPR006146">
    <property type="entry name" value="5'-Nucleotdase_CS"/>
</dbReference>
<feature type="domain" description="Calcineurin-like phosphoesterase" evidence="3">
    <location>
        <begin position="46"/>
        <end position="253"/>
    </location>
</feature>
<dbReference type="EMBL" id="CP130144">
    <property type="protein sequence ID" value="WNZ45421.1"/>
    <property type="molecule type" value="Genomic_DNA"/>
</dbReference>
<dbReference type="InterPro" id="IPR008334">
    <property type="entry name" value="5'-Nucleotdase_C"/>
</dbReference>
<evidence type="ECO:0000256" key="1">
    <source>
        <dbReference type="ARBA" id="ARBA00022729"/>
    </source>
</evidence>
<dbReference type="AlphaFoldDB" id="A0AA96WSV4"/>
<keyword evidence="2" id="KW-0378">Hydrolase</keyword>
<sequence length="518" mass="57687">MQFSKRRAAKRSIQKRISLTATSFMLSFGAVLSIAHTSVAEVVNITLLHLNDIYEITPIEGGKRGGMARIATLRKRLLARNPRTFTMLAGDALSPSALGTAKINGKRLAGQQMVAAMNAVGFDYATLGNHEFDITEEEFLQRLSESKFKWFSSNVDNEFGQPFPNVERAPIIITQGDRGNTVRIGLIGLTIDSNPAQYVRYRDPIETAKAQVAAMRGKVDVIVALTHLSLAEDQQLAVAVPEIDLILGGHEHENIQQWRFVQRPTRSARCFDRGTPIFKADANARTAYIHTLRYDTTSRCLTIDSRLQLITDAIPDDPTTAKVVQEWQQKGFQGFRDSGFDPAQTIATTSEYLDGLEESVRNRSTNLTDLIAKSMLREVGDAELAIFNSGSIRIDDRIPPGKITQYDVIRILPFGGKVLSVEIPGELLKRVLDQGRANRGAGGYLQMANVRYDEKLGWLIQERSLQTNRSYRIAISEFLMSGNEQNLGFLSLQAPGVKLIAEKRDIRFAVIQEMQAMK</sequence>
<protein>
    <submittedName>
        <fullName evidence="5">Bifunctional metallophosphatase/5'-nucleotidase</fullName>
    </submittedName>
</protein>
<name>A0AA96WSV4_LEPBY</name>
<dbReference type="PROSITE" id="PS00786">
    <property type="entry name" value="5_NUCLEOTIDASE_2"/>
    <property type="match status" value="1"/>
</dbReference>
<accession>A0AA96WSV4</accession>
<keyword evidence="1" id="KW-0732">Signal</keyword>
<dbReference type="GO" id="GO:0000166">
    <property type="term" value="F:nucleotide binding"/>
    <property type="evidence" value="ECO:0007669"/>
    <property type="project" value="UniProtKB-KW"/>
</dbReference>
<gene>
    <name evidence="5" type="ORF">Q2T42_26890</name>
</gene>
<evidence type="ECO:0000313" key="5">
    <source>
        <dbReference type="EMBL" id="WNZ45421.1"/>
    </source>
</evidence>
<dbReference type="RefSeq" id="WP_316427079.1">
    <property type="nucleotide sequence ID" value="NZ_CP130144.1"/>
</dbReference>
<dbReference type="PANTHER" id="PTHR11575:SF24">
    <property type="entry name" value="5'-NUCLEOTIDASE"/>
    <property type="match status" value="1"/>
</dbReference>
<reference evidence="5" key="2">
    <citation type="submission" date="2023-07" db="EMBL/GenBank/DDBJ databases">
        <authorList>
            <person name="Bai X.-H."/>
            <person name="Wang H.-H."/>
            <person name="Wang J."/>
            <person name="Ma M.-Y."/>
            <person name="Hu H.-H."/>
            <person name="Song Z.-L."/>
            <person name="Ma H.-G."/>
            <person name="Fan Y."/>
            <person name="Du C.-Y."/>
            <person name="Xu J.-C."/>
        </authorList>
    </citation>
    <scope>NUCLEOTIDE SEQUENCE</scope>
    <source>
        <strain evidence="5">CZ1</strain>
    </source>
</reference>
<evidence type="ECO:0000259" key="3">
    <source>
        <dbReference type="Pfam" id="PF00149"/>
    </source>
</evidence>
<reference evidence="5" key="1">
    <citation type="journal article" date="2023" name="Plants (Basel)">
        <title>Genomic Analysis of Leptolyngbya boryana CZ1 Reveals Efficient Carbon Fixation Modules.</title>
        <authorList>
            <person name="Bai X."/>
            <person name="Wang H."/>
            <person name="Cheng W."/>
            <person name="Wang J."/>
            <person name="Ma M."/>
            <person name="Hu H."/>
            <person name="Song Z."/>
            <person name="Ma H."/>
            <person name="Fan Y."/>
            <person name="Du C."/>
            <person name="Xu J."/>
        </authorList>
    </citation>
    <scope>NUCLEOTIDE SEQUENCE</scope>
    <source>
        <strain evidence="5">CZ1</strain>
    </source>
</reference>
<dbReference type="Pfam" id="PF02872">
    <property type="entry name" value="5_nucleotid_C"/>
    <property type="match status" value="1"/>
</dbReference>
<dbReference type="GO" id="GO:0008253">
    <property type="term" value="F:5'-nucleotidase activity"/>
    <property type="evidence" value="ECO:0007669"/>
    <property type="project" value="TreeGrafter"/>
</dbReference>
<dbReference type="InterPro" id="IPR006179">
    <property type="entry name" value="5_nucleotidase/apyrase"/>
</dbReference>
<organism evidence="5">
    <name type="scientific">Leptolyngbya boryana CZ1</name>
    <dbReference type="NCBI Taxonomy" id="3060204"/>
    <lineage>
        <taxon>Bacteria</taxon>
        <taxon>Bacillati</taxon>
        <taxon>Cyanobacteriota</taxon>
        <taxon>Cyanophyceae</taxon>
        <taxon>Leptolyngbyales</taxon>
        <taxon>Leptolyngbyaceae</taxon>
        <taxon>Leptolyngbya group</taxon>
        <taxon>Leptolyngbya</taxon>
    </lineage>
</organism>
<dbReference type="PANTHER" id="PTHR11575">
    <property type="entry name" value="5'-NUCLEOTIDASE-RELATED"/>
    <property type="match status" value="1"/>
</dbReference>
<dbReference type="SUPFAM" id="SSF55816">
    <property type="entry name" value="5'-nucleotidase (syn. UDP-sugar hydrolase), C-terminal domain"/>
    <property type="match status" value="1"/>
</dbReference>
<keyword evidence="2" id="KW-0547">Nucleotide-binding</keyword>
<dbReference type="GO" id="GO:0008768">
    <property type="term" value="F:UDP-sugar diphosphatase activity"/>
    <property type="evidence" value="ECO:0007669"/>
    <property type="project" value="TreeGrafter"/>
</dbReference>
<dbReference type="InterPro" id="IPR036907">
    <property type="entry name" value="5'-Nucleotdase_C_sf"/>
</dbReference>